<dbReference type="InterPro" id="IPR008927">
    <property type="entry name" value="6-PGluconate_DH-like_C_sf"/>
</dbReference>
<dbReference type="EMBL" id="JBHUHZ010000001">
    <property type="protein sequence ID" value="MFD2161858.1"/>
    <property type="molecule type" value="Genomic_DNA"/>
</dbReference>
<comment type="caution">
    <text evidence="3">The sequence shown here is derived from an EMBL/GenBank/DDBJ whole genome shotgun (WGS) entry which is preliminary data.</text>
</comment>
<dbReference type="PIRSF" id="PIRSF500136">
    <property type="entry name" value="UDP_ManNAc_DH"/>
    <property type="match status" value="1"/>
</dbReference>
<dbReference type="Proteomes" id="UP001597387">
    <property type="component" value="Unassembled WGS sequence"/>
</dbReference>
<proteinExistence type="inferred from homology"/>
<dbReference type="RefSeq" id="WP_369414764.1">
    <property type="nucleotide sequence ID" value="NZ_JAFMZO010000001.1"/>
</dbReference>
<dbReference type="InterPro" id="IPR014026">
    <property type="entry name" value="UDP-Glc/GDP-Man_DH_dimer"/>
</dbReference>
<dbReference type="SMART" id="SM00984">
    <property type="entry name" value="UDPG_MGDP_dh_C"/>
    <property type="match status" value="1"/>
</dbReference>
<dbReference type="InterPro" id="IPR014027">
    <property type="entry name" value="UDP-Glc/GDP-Man_DH_C"/>
</dbReference>
<organism evidence="3 4">
    <name type="scientific">Paradesertivirga mongoliensis</name>
    <dbReference type="NCBI Taxonomy" id="2100740"/>
    <lineage>
        <taxon>Bacteria</taxon>
        <taxon>Pseudomonadati</taxon>
        <taxon>Bacteroidota</taxon>
        <taxon>Sphingobacteriia</taxon>
        <taxon>Sphingobacteriales</taxon>
        <taxon>Sphingobacteriaceae</taxon>
        <taxon>Paradesertivirga</taxon>
    </lineage>
</organism>
<keyword evidence="4" id="KW-1185">Reference proteome</keyword>
<comment type="similarity">
    <text evidence="1">Belongs to the UDP-glucose/GDP-mannose dehydrogenase family.</text>
</comment>
<dbReference type="SUPFAM" id="SSF48179">
    <property type="entry name" value="6-phosphogluconate dehydrogenase C-terminal domain-like"/>
    <property type="match status" value="1"/>
</dbReference>
<dbReference type="Pfam" id="PF03720">
    <property type="entry name" value="UDPG_MGDP_dh_C"/>
    <property type="match status" value="1"/>
</dbReference>
<dbReference type="InterPro" id="IPR017476">
    <property type="entry name" value="UDP-Glc/GDP-Man"/>
</dbReference>
<dbReference type="InterPro" id="IPR028359">
    <property type="entry name" value="UDP_ManNAc/GlcNAc_DH"/>
</dbReference>
<protein>
    <submittedName>
        <fullName evidence="3">UDP binding domain-containing protein</fullName>
    </submittedName>
</protein>
<dbReference type="SUPFAM" id="SSF52413">
    <property type="entry name" value="UDP-glucose/GDP-mannose dehydrogenase C-terminal domain"/>
    <property type="match status" value="1"/>
</dbReference>
<sequence length="158" mass="18024">MSELALIFDKLEIDTSDVLEAAATKWNFLNFKPGLVGGHCIGVDPYYPAHKAELLGYHPEVILSGRRVNDYMSTFIARKVVKLMLAKNIAVKNSRALILGITFKENCPDIRNTKCIDIYHELKQYGINVDVFDPWAKPQEVEEAFQFSLIDDVFQHTY</sequence>
<dbReference type="Gene3D" id="3.40.50.720">
    <property type="entry name" value="NAD(P)-binding Rossmann-like Domain"/>
    <property type="match status" value="1"/>
</dbReference>
<gene>
    <name evidence="3" type="ORF">ACFSJU_05595</name>
</gene>
<evidence type="ECO:0000313" key="3">
    <source>
        <dbReference type="EMBL" id="MFD2161858.1"/>
    </source>
</evidence>
<dbReference type="InterPro" id="IPR036220">
    <property type="entry name" value="UDP-Glc/GDP-Man_DH_C_sf"/>
</dbReference>
<dbReference type="PANTHER" id="PTHR43491">
    <property type="entry name" value="UDP-N-ACETYL-D-MANNOSAMINE DEHYDROGENASE"/>
    <property type="match status" value="1"/>
</dbReference>
<reference evidence="4" key="1">
    <citation type="journal article" date="2019" name="Int. J. Syst. Evol. Microbiol.">
        <title>The Global Catalogue of Microorganisms (GCM) 10K type strain sequencing project: providing services to taxonomists for standard genome sequencing and annotation.</title>
        <authorList>
            <consortium name="The Broad Institute Genomics Platform"/>
            <consortium name="The Broad Institute Genome Sequencing Center for Infectious Disease"/>
            <person name="Wu L."/>
            <person name="Ma J."/>
        </authorList>
    </citation>
    <scope>NUCLEOTIDE SEQUENCE [LARGE SCALE GENOMIC DNA]</scope>
    <source>
        <strain evidence="4">KCTC 42217</strain>
    </source>
</reference>
<dbReference type="PIRSF" id="PIRSF000124">
    <property type="entry name" value="UDPglc_GDPman_dh"/>
    <property type="match status" value="1"/>
</dbReference>
<dbReference type="PANTHER" id="PTHR43491:SF2">
    <property type="entry name" value="UDP-N-ACETYL-D-MANNOSAMINE DEHYDROGENASE"/>
    <property type="match status" value="1"/>
</dbReference>
<accession>A0ABW4ZIS1</accession>
<evidence type="ECO:0000259" key="2">
    <source>
        <dbReference type="SMART" id="SM00984"/>
    </source>
</evidence>
<evidence type="ECO:0000256" key="1">
    <source>
        <dbReference type="ARBA" id="ARBA00006601"/>
    </source>
</evidence>
<feature type="domain" description="UDP-glucose/GDP-mannose dehydrogenase C-terminal" evidence="2">
    <location>
        <begin position="97"/>
        <end position="158"/>
    </location>
</feature>
<name>A0ABW4ZIS1_9SPHI</name>
<dbReference type="Pfam" id="PF00984">
    <property type="entry name" value="UDPG_MGDP_dh"/>
    <property type="match status" value="1"/>
</dbReference>
<evidence type="ECO:0000313" key="4">
    <source>
        <dbReference type="Proteomes" id="UP001597387"/>
    </source>
</evidence>